<feature type="domain" description="PAS" evidence="10">
    <location>
        <begin position="268"/>
        <end position="313"/>
    </location>
</feature>
<dbReference type="SUPFAM" id="SSF55874">
    <property type="entry name" value="ATPase domain of HSP90 chaperone/DNA topoisomerase II/histidine kinase"/>
    <property type="match status" value="1"/>
</dbReference>
<dbReference type="CDD" id="cd00130">
    <property type="entry name" value="PAS"/>
    <property type="match status" value="3"/>
</dbReference>
<dbReference type="EC" id="2.7.13.3" evidence="2"/>
<dbReference type="PANTHER" id="PTHR43065">
    <property type="entry name" value="SENSOR HISTIDINE KINASE"/>
    <property type="match status" value="1"/>
</dbReference>
<gene>
    <name evidence="12" type="ORF">NZD89_18380</name>
</gene>
<dbReference type="Pfam" id="PF08448">
    <property type="entry name" value="PAS_4"/>
    <property type="match status" value="2"/>
</dbReference>
<dbReference type="Gene3D" id="1.10.287.130">
    <property type="match status" value="1"/>
</dbReference>
<evidence type="ECO:0000256" key="3">
    <source>
        <dbReference type="ARBA" id="ARBA00022553"/>
    </source>
</evidence>
<dbReference type="Pfam" id="PF00512">
    <property type="entry name" value="HisKA"/>
    <property type="match status" value="1"/>
</dbReference>
<feature type="domain" description="PAS" evidence="10">
    <location>
        <begin position="140"/>
        <end position="205"/>
    </location>
</feature>
<dbReference type="InterPro" id="IPR003594">
    <property type="entry name" value="HATPase_dom"/>
</dbReference>
<evidence type="ECO:0000256" key="1">
    <source>
        <dbReference type="ARBA" id="ARBA00000085"/>
    </source>
</evidence>
<accession>A0ABY6ZBR0</accession>
<keyword evidence="8" id="KW-0902">Two-component regulatory system</keyword>
<evidence type="ECO:0000256" key="2">
    <source>
        <dbReference type="ARBA" id="ARBA00012438"/>
    </source>
</evidence>
<dbReference type="PROSITE" id="PS50112">
    <property type="entry name" value="PAS"/>
    <property type="match status" value="3"/>
</dbReference>
<dbReference type="InterPro" id="IPR001610">
    <property type="entry name" value="PAC"/>
</dbReference>
<dbReference type="PRINTS" id="PR00344">
    <property type="entry name" value="BCTRLSENSOR"/>
</dbReference>
<dbReference type="InterPro" id="IPR035965">
    <property type="entry name" value="PAS-like_dom_sf"/>
</dbReference>
<dbReference type="InterPro" id="IPR036890">
    <property type="entry name" value="HATPase_C_sf"/>
</dbReference>
<evidence type="ECO:0000256" key="4">
    <source>
        <dbReference type="ARBA" id="ARBA00022679"/>
    </source>
</evidence>
<dbReference type="RefSeq" id="WP_268004220.1">
    <property type="nucleotide sequence ID" value="NZ_CP104067.1"/>
</dbReference>
<keyword evidence="4" id="KW-0808">Transferase</keyword>
<dbReference type="InterPro" id="IPR000700">
    <property type="entry name" value="PAS-assoc_C"/>
</dbReference>
<dbReference type="PROSITE" id="PS50113">
    <property type="entry name" value="PAC"/>
    <property type="match status" value="3"/>
</dbReference>
<dbReference type="PROSITE" id="PS50109">
    <property type="entry name" value="HIS_KIN"/>
    <property type="match status" value="1"/>
</dbReference>
<dbReference type="CDD" id="cd00082">
    <property type="entry name" value="HisKA"/>
    <property type="match status" value="1"/>
</dbReference>
<sequence length="616" mass="69795">MFRRVEAELTHALQVLTDIQVALSEACIVTIIDQDGRLMYVNDKYCKITGFVSEEVLGQSYQTLIDGELKPDIEREMYTALSNGRVWSGEIQSRSKKGDQLWVQSTVVPFLNDQGKPHQFISVSTDITDRKRAEEAQREREQQLYTLINAMPDVVLFKDDKGRWLEANETALQLFSIEKKSWYGKTMTEIMGTSCAATTLVHEDDTLVWEHGAPIREEASYTPIDSRPRTFDTITIPIYRTNGGRHRVLVIGRDITERKQHEQEVKTLKEEFESIFNCSADAICLFDLNGVLLRTNQAFEAMYGWSGRECGGRFLPLSEWNDEVREWLQSVCQSGCQISRETARRRRDGESIDVSVTLSPIRNADGDIVAVSTIERDITERVRTSELLLQSEKLSVAGQLAAGIAHELRNPMTVLRGFTQIIQNNPEKTYQYTDVMLHEFDRVNSIVEELLTLAKPQAVKYENKDIVKMLEHVALLLETQAVLRNIRLVRRFSAKELVIPCVEHRIKQVFMNILKNAIEASDDNGEIEIYVDQVGDSAELRFVDHGCGIPSDQLRKLGEPFHTTKPHGTGLGLLVTHRIISEHKGSVSIKSEVNSGTEVRIAMPVPSVTVKQAQSF</sequence>
<evidence type="ECO:0000256" key="6">
    <source>
        <dbReference type="ARBA" id="ARBA00022777"/>
    </source>
</evidence>
<dbReference type="Gene3D" id="3.30.450.20">
    <property type="entry name" value="PAS domain"/>
    <property type="match status" value="3"/>
</dbReference>
<dbReference type="Pfam" id="PF13426">
    <property type="entry name" value="PAS_9"/>
    <property type="match status" value="1"/>
</dbReference>
<feature type="domain" description="PAC" evidence="11">
    <location>
        <begin position="338"/>
        <end position="390"/>
    </location>
</feature>
<dbReference type="EMBL" id="CP104067">
    <property type="protein sequence ID" value="WAH40324.1"/>
    <property type="molecule type" value="Genomic_DNA"/>
</dbReference>
<protein>
    <recommendedName>
        <fullName evidence="2">histidine kinase</fullName>
        <ecNumber evidence="2">2.7.13.3</ecNumber>
    </recommendedName>
</protein>
<evidence type="ECO:0000259" key="10">
    <source>
        <dbReference type="PROSITE" id="PS50112"/>
    </source>
</evidence>
<keyword evidence="13" id="KW-1185">Reference proteome</keyword>
<dbReference type="CDD" id="cd00075">
    <property type="entry name" value="HATPase"/>
    <property type="match status" value="1"/>
</dbReference>
<organism evidence="12 13">
    <name type="scientific">Alicyclobacillus fastidiosus</name>
    <dbReference type="NCBI Taxonomy" id="392011"/>
    <lineage>
        <taxon>Bacteria</taxon>
        <taxon>Bacillati</taxon>
        <taxon>Bacillota</taxon>
        <taxon>Bacilli</taxon>
        <taxon>Bacillales</taxon>
        <taxon>Alicyclobacillaceae</taxon>
        <taxon>Alicyclobacillus</taxon>
    </lineage>
</organism>
<feature type="domain" description="PAC" evidence="11">
    <location>
        <begin position="87"/>
        <end position="139"/>
    </location>
</feature>
<dbReference type="InterPro" id="IPR004358">
    <property type="entry name" value="Sig_transdc_His_kin-like_C"/>
</dbReference>
<dbReference type="InterPro" id="IPR013656">
    <property type="entry name" value="PAS_4"/>
</dbReference>
<evidence type="ECO:0000259" key="9">
    <source>
        <dbReference type="PROSITE" id="PS50109"/>
    </source>
</evidence>
<dbReference type="InterPro" id="IPR003661">
    <property type="entry name" value="HisK_dim/P_dom"/>
</dbReference>
<keyword evidence="3" id="KW-0597">Phosphoprotein</keyword>
<dbReference type="SMART" id="SM00388">
    <property type="entry name" value="HisKA"/>
    <property type="match status" value="1"/>
</dbReference>
<dbReference type="InterPro" id="IPR005467">
    <property type="entry name" value="His_kinase_dom"/>
</dbReference>
<feature type="domain" description="Histidine kinase" evidence="9">
    <location>
        <begin position="403"/>
        <end position="607"/>
    </location>
</feature>
<keyword evidence="7" id="KW-0067">ATP-binding</keyword>
<dbReference type="SUPFAM" id="SSF47384">
    <property type="entry name" value="Homodimeric domain of signal transducing histidine kinase"/>
    <property type="match status" value="1"/>
</dbReference>
<keyword evidence="5" id="KW-0547">Nucleotide-binding</keyword>
<dbReference type="Proteomes" id="UP001164761">
    <property type="component" value="Chromosome"/>
</dbReference>
<dbReference type="InterPro" id="IPR036097">
    <property type="entry name" value="HisK_dim/P_sf"/>
</dbReference>
<dbReference type="PANTHER" id="PTHR43065:SF34">
    <property type="entry name" value="SPORULATION KINASE A"/>
    <property type="match status" value="1"/>
</dbReference>
<evidence type="ECO:0000256" key="5">
    <source>
        <dbReference type="ARBA" id="ARBA00022741"/>
    </source>
</evidence>
<keyword evidence="6" id="KW-0418">Kinase</keyword>
<evidence type="ECO:0000256" key="8">
    <source>
        <dbReference type="ARBA" id="ARBA00023012"/>
    </source>
</evidence>
<reference evidence="12" key="1">
    <citation type="submission" date="2022-08" db="EMBL/GenBank/DDBJ databases">
        <title>Alicyclobacillus fastidiosus DSM 17978, complete genome.</title>
        <authorList>
            <person name="Wang Q."/>
            <person name="Cai R."/>
            <person name="Wang Z."/>
        </authorList>
    </citation>
    <scope>NUCLEOTIDE SEQUENCE</scope>
    <source>
        <strain evidence="12">DSM 17978</strain>
    </source>
</reference>
<dbReference type="SMART" id="SM00091">
    <property type="entry name" value="PAS"/>
    <property type="match status" value="3"/>
</dbReference>
<proteinExistence type="predicted"/>
<dbReference type="SMART" id="SM00086">
    <property type="entry name" value="PAC"/>
    <property type="match status" value="3"/>
</dbReference>
<dbReference type="InterPro" id="IPR000014">
    <property type="entry name" value="PAS"/>
</dbReference>
<evidence type="ECO:0000313" key="12">
    <source>
        <dbReference type="EMBL" id="WAH40324.1"/>
    </source>
</evidence>
<evidence type="ECO:0000256" key="7">
    <source>
        <dbReference type="ARBA" id="ARBA00022840"/>
    </source>
</evidence>
<comment type="catalytic activity">
    <reaction evidence="1">
        <text>ATP + protein L-histidine = ADP + protein N-phospho-L-histidine.</text>
        <dbReference type="EC" id="2.7.13.3"/>
    </reaction>
</comment>
<evidence type="ECO:0000259" key="11">
    <source>
        <dbReference type="PROSITE" id="PS50113"/>
    </source>
</evidence>
<dbReference type="NCBIfam" id="TIGR00229">
    <property type="entry name" value="sensory_box"/>
    <property type="match status" value="3"/>
</dbReference>
<feature type="domain" description="PAC" evidence="11">
    <location>
        <begin position="215"/>
        <end position="267"/>
    </location>
</feature>
<dbReference type="Gene3D" id="3.30.565.10">
    <property type="entry name" value="Histidine kinase-like ATPase, C-terminal domain"/>
    <property type="match status" value="1"/>
</dbReference>
<name>A0ABY6ZBR0_9BACL</name>
<dbReference type="Pfam" id="PF02518">
    <property type="entry name" value="HATPase_c"/>
    <property type="match status" value="1"/>
</dbReference>
<dbReference type="SUPFAM" id="SSF55785">
    <property type="entry name" value="PYP-like sensor domain (PAS domain)"/>
    <property type="match status" value="3"/>
</dbReference>
<evidence type="ECO:0000313" key="13">
    <source>
        <dbReference type="Proteomes" id="UP001164761"/>
    </source>
</evidence>
<dbReference type="SMART" id="SM00387">
    <property type="entry name" value="HATPase_c"/>
    <property type="match status" value="1"/>
</dbReference>
<feature type="domain" description="PAS" evidence="10">
    <location>
        <begin position="29"/>
        <end position="84"/>
    </location>
</feature>